<proteinExistence type="predicted"/>
<dbReference type="EMBL" id="JBBJCI010000289">
    <property type="protein sequence ID" value="KAK7235850.1"/>
    <property type="molecule type" value="Genomic_DNA"/>
</dbReference>
<keyword evidence="3" id="KW-1185">Reference proteome</keyword>
<feature type="region of interest" description="Disordered" evidence="1">
    <location>
        <begin position="1"/>
        <end position="105"/>
    </location>
</feature>
<reference evidence="2 3" key="1">
    <citation type="submission" date="2024-03" db="EMBL/GenBank/DDBJ databases">
        <title>Aureococcus anophagefferens CCMP1851 and Kratosvirus quantuckense: Draft genome of a second virus-susceptible host strain in the model system.</title>
        <authorList>
            <person name="Chase E."/>
            <person name="Truchon A.R."/>
            <person name="Schepens W."/>
            <person name="Wilhelm S.W."/>
        </authorList>
    </citation>
    <scope>NUCLEOTIDE SEQUENCE [LARGE SCALE GENOMIC DNA]</scope>
    <source>
        <strain evidence="2 3">CCMP1851</strain>
    </source>
</reference>
<sequence>MDDAPALPLGDEASDDDGPCAAPGEPRTAEEFMRMMRRESRRMGDVFLAENEAERSANASPYAEEEEGGDDEEGEAKGEPPPGSARRRAGAGAGAARRGGDAWGTAPTARLVLQFDGVMASGSSPCSAAGAAAPLSRNRALWLTRPRAPREAVHRDTAAVAGARATCVLQGSASQRQAAPLAGAVVAGRYTSRPRPTGAAGT</sequence>
<protein>
    <submittedName>
        <fullName evidence="2">Uncharacterized protein</fullName>
    </submittedName>
</protein>
<accession>A0ABR1FQN4</accession>
<evidence type="ECO:0000313" key="2">
    <source>
        <dbReference type="EMBL" id="KAK7235850.1"/>
    </source>
</evidence>
<evidence type="ECO:0000313" key="3">
    <source>
        <dbReference type="Proteomes" id="UP001363151"/>
    </source>
</evidence>
<gene>
    <name evidence="2" type="ORF">SO694_00064119</name>
</gene>
<feature type="compositionally biased region" description="Acidic residues" evidence="1">
    <location>
        <begin position="63"/>
        <end position="74"/>
    </location>
</feature>
<feature type="compositionally biased region" description="Basic and acidic residues" evidence="1">
    <location>
        <begin position="27"/>
        <end position="44"/>
    </location>
</feature>
<comment type="caution">
    <text evidence="2">The sequence shown here is derived from an EMBL/GenBank/DDBJ whole genome shotgun (WGS) entry which is preliminary data.</text>
</comment>
<evidence type="ECO:0000256" key="1">
    <source>
        <dbReference type="SAM" id="MobiDB-lite"/>
    </source>
</evidence>
<organism evidence="2 3">
    <name type="scientific">Aureococcus anophagefferens</name>
    <name type="common">Harmful bloom alga</name>
    <dbReference type="NCBI Taxonomy" id="44056"/>
    <lineage>
        <taxon>Eukaryota</taxon>
        <taxon>Sar</taxon>
        <taxon>Stramenopiles</taxon>
        <taxon>Ochrophyta</taxon>
        <taxon>Pelagophyceae</taxon>
        <taxon>Pelagomonadales</taxon>
        <taxon>Pelagomonadaceae</taxon>
        <taxon>Aureococcus</taxon>
    </lineage>
</organism>
<name>A0ABR1FQN4_AURAN</name>
<dbReference type="Proteomes" id="UP001363151">
    <property type="component" value="Unassembled WGS sequence"/>
</dbReference>